<evidence type="ECO:0000259" key="13">
    <source>
        <dbReference type="Pfam" id="PF02875"/>
    </source>
</evidence>
<name>A0AAW7DRJ1_9GAMM</name>
<keyword evidence="8 10" id="KW-0131">Cell cycle</keyword>
<dbReference type="Proteomes" id="UP001173465">
    <property type="component" value="Unassembled WGS sequence"/>
</dbReference>
<dbReference type="GO" id="GO:0051301">
    <property type="term" value="P:cell division"/>
    <property type="evidence" value="ECO:0007669"/>
    <property type="project" value="UniProtKB-KW"/>
</dbReference>
<dbReference type="EC" id="6.3.2.10" evidence="10 11"/>
<evidence type="ECO:0000313" key="15">
    <source>
        <dbReference type="EMBL" id="MDM1696464.1"/>
    </source>
</evidence>
<evidence type="ECO:0000256" key="2">
    <source>
        <dbReference type="ARBA" id="ARBA00022598"/>
    </source>
</evidence>
<feature type="domain" description="Mur ligase C-terminal" evidence="13">
    <location>
        <begin position="323"/>
        <end position="441"/>
    </location>
</feature>
<dbReference type="EMBL" id="JACANB010000004">
    <property type="protein sequence ID" value="MDM1696464.1"/>
    <property type="molecule type" value="Genomic_DNA"/>
</dbReference>
<protein>
    <recommendedName>
        <fullName evidence="10 11">UDP-N-acetylmuramoyl-tripeptide--D-alanyl-D-alanine ligase</fullName>
        <ecNumber evidence="10 11">6.3.2.10</ecNumber>
    </recommendedName>
    <alternativeName>
        <fullName evidence="10">D-alanyl-D-alanine-adding enzyme</fullName>
    </alternativeName>
</protein>
<evidence type="ECO:0000256" key="4">
    <source>
        <dbReference type="ARBA" id="ARBA00022741"/>
    </source>
</evidence>
<dbReference type="GO" id="GO:0047480">
    <property type="term" value="F:UDP-N-acetylmuramoyl-tripeptide-D-alanyl-D-alanine ligase activity"/>
    <property type="evidence" value="ECO:0007669"/>
    <property type="project" value="UniProtKB-UniRule"/>
</dbReference>
<dbReference type="InterPro" id="IPR013221">
    <property type="entry name" value="Mur_ligase_cen"/>
</dbReference>
<comment type="catalytic activity">
    <reaction evidence="10 11">
        <text>D-alanyl-D-alanine + UDP-N-acetyl-alpha-D-muramoyl-L-alanyl-gamma-D-glutamyl-meso-2,6-diaminopimelate + ATP = UDP-N-acetyl-alpha-D-muramoyl-L-alanyl-gamma-D-glutamyl-meso-2,6-diaminopimeloyl-D-alanyl-D-alanine + ADP + phosphate + H(+)</text>
        <dbReference type="Rhea" id="RHEA:28374"/>
        <dbReference type="ChEBI" id="CHEBI:15378"/>
        <dbReference type="ChEBI" id="CHEBI:30616"/>
        <dbReference type="ChEBI" id="CHEBI:43474"/>
        <dbReference type="ChEBI" id="CHEBI:57822"/>
        <dbReference type="ChEBI" id="CHEBI:61386"/>
        <dbReference type="ChEBI" id="CHEBI:83905"/>
        <dbReference type="ChEBI" id="CHEBI:456216"/>
        <dbReference type="EC" id="6.3.2.10"/>
    </reaction>
</comment>
<dbReference type="Pfam" id="PF02875">
    <property type="entry name" value="Mur_ligase_C"/>
    <property type="match status" value="1"/>
</dbReference>
<evidence type="ECO:0000256" key="5">
    <source>
        <dbReference type="ARBA" id="ARBA00022840"/>
    </source>
</evidence>
<evidence type="ECO:0000259" key="12">
    <source>
        <dbReference type="Pfam" id="PF01225"/>
    </source>
</evidence>
<proteinExistence type="inferred from homology"/>
<dbReference type="InterPro" id="IPR035911">
    <property type="entry name" value="MurE/MurF_N"/>
</dbReference>
<evidence type="ECO:0000256" key="1">
    <source>
        <dbReference type="ARBA" id="ARBA00022490"/>
    </source>
</evidence>
<keyword evidence="9 10" id="KW-0961">Cell wall biogenesis/degradation</keyword>
<evidence type="ECO:0000256" key="11">
    <source>
        <dbReference type="RuleBase" id="RU004136"/>
    </source>
</evidence>
<dbReference type="GO" id="GO:0008360">
    <property type="term" value="P:regulation of cell shape"/>
    <property type="evidence" value="ECO:0007669"/>
    <property type="project" value="UniProtKB-KW"/>
</dbReference>
<dbReference type="GO" id="GO:0071555">
    <property type="term" value="P:cell wall organization"/>
    <property type="evidence" value="ECO:0007669"/>
    <property type="project" value="UniProtKB-KW"/>
</dbReference>
<evidence type="ECO:0000256" key="8">
    <source>
        <dbReference type="ARBA" id="ARBA00023306"/>
    </source>
</evidence>
<dbReference type="GO" id="GO:0005524">
    <property type="term" value="F:ATP binding"/>
    <property type="evidence" value="ECO:0007669"/>
    <property type="project" value="UniProtKB-UniRule"/>
</dbReference>
<keyword evidence="4 10" id="KW-0547">Nucleotide-binding</keyword>
<dbReference type="SUPFAM" id="SSF53244">
    <property type="entry name" value="MurD-like peptide ligases, peptide-binding domain"/>
    <property type="match status" value="1"/>
</dbReference>
<dbReference type="Pfam" id="PF01225">
    <property type="entry name" value="Mur_ligase"/>
    <property type="match status" value="1"/>
</dbReference>
<dbReference type="InterPro" id="IPR004101">
    <property type="entry name" value="Mur_ligase_C"/>
</dbReference>
<keyword evidence="7 10" id="KW-0573">Peptidoglycan synthesis</keyword>
<reference evidence="15" key="2">
    <citation type="journal article" date="2022" name="Sci. Total Environ.">
        <title>Prevalence, transmission, and molecular epidemiology of tet(X)-positive bacteria among humans, animals, and environmental niches in China: An epidemiological, and genomic-based study.</title>
        <authorList>
            <person name="Dong N."/>
            <person name="Zeng Y."/>
            <person name="Cai C."/>
            <person name="Sun C."/>
            <person name="Lu J."/>
            <person name="Liu C."/>
            <person name="Zhou H."/>
            <person name="Sun Q."/>
            <person name="Shu L."/>
            <person name="Wang H."/>
            <person name="Wang Y."/>
            <person name="Wang S."/>
            <person name="Wu C."/>
            <person name="Chan E.W."/>
            <person name="Chen G."/>
            <person name="Shen Z."/>
            <person name="Chen S."/>
            <person name="Zhang R."/>
        </authorList>
    </citation>
    <scope>NUCLEOTIDE SEQUENCE</scope>
    <source>
        <strain evidence="15">DF46-2-2</strain>
    </source>
</reference>
<comment type="caution">
    <text evidence="15">The sequence shown here is derived from an EMBL/GenBank/DDBJ whole genome shotgun (WGS) entry which is preliminary data.</text>
</comment>
<gene>
    <name evidence="10" type="primary">murF</name>
    <name evidence="15" type="ORF">HX099_07285</name>
</gene>
<reference evidence="15" key="1">
    <citation type="submission" date="2020-06" db="EMBL/GenBank/DDBJ databases">
        <authorList>
            <person name="Dong N."/>
        </authorList>
    </citation>
    <scope>NUCLEOTIDE SEQUENCE</scope>
    <source>
        <strain evidence="15">DF46-2-2</strain>
    </source>
</reference>
<dbReference type="InterPro" id="IPR051046">
    <property type="entry name" value="MurCDEF_CellWall_CoF430Synth"/>
</dbReference>
<evidence type="ECO:0000256" key="3">
    <source>
        <dbReference type="ARBA" id="ARBA00022618"/>
    </source>
</evidence>
<dbReference type="RefSeq" id="WP_286593795.1">
    <property type="nucleotide sequence ID" value="NZ_JACANB010000004.1"/>
</dbReference>
<evidence type="ECO:0000256" key="6">
    <source>
        <dbReference type="ARBA" id="ARBA00022960"/>
    </source>
</evidence>
<keyword evidence="3 10" id="KW-0132">Cell division</keyword>
<evidence type="ECO:0000256" key="9">
    <source>
        <dbReference type="ARBA" id="ARBA00023316"/>
    </source>
</evidence>
<comment type="pathway">
    <text evidence="10 11">Cell wall biogenesis; peptidoglycan biosynthesis.</text>
</comment>
<feature type="domain" description="Mur ligase central" evidence="14">
    <location>
        <begin position="108"/>
        <end position="301"/>
    </location>
</feature>
<evidence type="ECO:0000256" key="7">
    <source>
        <dbReference type="ARBA" id="ARBA00022984"/>
    </source>
</evidence>
<dbReference type="GO" id="GO:0005737">
    <property type="term" value="C:cytoplasm"/>
    <property type="evidence" value="ECO:0007669"/>
    <property type="project" value="UniProtKB-SubCell"/>
</dbReference>
<accession>A0AAW7DRJ1</accession>
<dbReference type="SUPFAM" id="SSF63418">
    <property type="entry name" value="MurE/MurF N-terminal domain"/>
    <property type="match status" value="1"/>
</dbReference>
<dbReference type="Gene3D" id="3.40.1190.10">
    <property type="entry name" value="Mur-like, catalytic domain"/>
    <property type="match status" value="1"/>
</dbReference>
<dbReference type="InterPro" id="IPR005863">
    <property type="entry name" value="UDP-N-AcMur_synth"/>
</dbReference>
<evidence type="ECO:0000256" key="10">
    <source>
        <dbReference type="HAMAP-Rule" id="MF_02019"/>
    </source>
</evidence>
<keyword evidence="5 10" id="KW-0067">ATP-binding</keyword>
<dbReference type="PANTHER" id="PTHR43024:SF1">
    <property type="entry name" value="UDP-N-ACETYLMURAMOYL-TRIPEPTIDE--D-ALANYL-D-ALANINE LIGASE"/>
    <property type="match status" value="1"/>
</dbReference>
<keyword evidence="1 10" id="KW-0963">Cytoplasm</keyword>
<dbReference type="PANTHER" id="PTHR43024">
    <property type="entry name" value="UDP-N-ACETYLMURAMOYL-TRIPEPTIDE--D-ALANYL-D-ALANINE LIGASE"/>
    <property type="match status" value="1"/>
</dbReference>
<comment type="similarity">
    <text evidence="10">Belongs to the MurCDEF family. MurF subfamily.</text>
</comment>
<dbReference type="Pfam" id="PF08245">
    <property type="entry name" value="Mur_ligase_M"/>
    <property type="match status" value="1"/>
</dbReference>
<dbReference type="Gene3D" id="3.40.1390.10">
    <property type="entry name" value="MurE/MurF, N-terminal domain"/>
    <property type="match status" value="1"/>
</dbReference>
<comment type="function">
    <text evidence="10 11">Involved in cell wall formation. Catalyzes the final step in the synthesis of UDP-N-acetylmuramoyl-pentapeptide, the precursor of murein.</text>
</comment>
<dbReference type="InterPro" id="IPR036615">
    <property type="entry name" value="Mur_ligase_C_dom_sf"/>
</dbReference>
<dbReference type="Gene3D" id="3.90.190.20">
    <property type="entry name" value="Mur ligase, C-terminal domain"/>
    <property type="match status" value="1"/>
</dbReference>
<dbReference type="HAMAP" id="MF_02019">
    <property type="entry name" value="MurF"/>
    <property type="match status" value="1"/>
</dbReference>
<evidence type="ECO:0000313" key="16">
    <source>
        <dbReference type="Proteomes" id="UP001173465"/>
    </source>
</evidence>
<dbReference type="InterPro" id="IPR000713">
    <property type="entry name" value="Mur_ligase_N"/>
</dbReference>
<evidence type="ECO:0000259" key="14">
    <source>
        <dbReference type="Pfam" id="PF08245"/>
    </source>
</evidence>
<organism evidence="15 16">
    <name type="scientific">Thiopseudomonas alkaliphila</name>
    <dbReference type="NCBI Taxonomy" id="1697053"/>
    <lineage>
        <taxon>Bacteria</taxon>
        <taxon>Pseudomonadati</taxon>
        <taxon>Pseudomonadota</taxon>
        <taxon>Gammaproteobacteria</taxon>
        <taxon>Pseudomonadales</taxon>
        <taxon>Pseudomonadaceae</taxon>
        <taxon>Thiopseudomonas</taxon>
    </lineage>
</organism>
<comment type="subcellular location">
    <subcellularLocation>
        <location evidence="10 11">Cytoplasm</location>
    </subcellularLocation>
</comment>
<feature type="binding site" evidence="10">
    <location>
        <begin position="110"/>
        <end position="116"/>
    </location>
    <ligand>
        <name>ATP</name>
        <dbReference type="ChEBI" id="CHEBI:30616"/>
    </ligand>
</feature>
<feature type="domain" description="Mur ligase N-terminal catalytic" evidence="12">
    <location>
        <begin position="29"/>
        <end position="97"/>
    </location>
</feature>
<dbReference type="GO" id="GO:0009252">
    <property type="term" value="P:peptidoglycan biosynthetic process"/>
    <property type="evidence" value="ECO:0007669"/>
    <property type="project" value="UniProtKB-UniRule"/>
</dbReference>
<dbReference type="AlphaFoldDB" id="A0AAW7DRJ1"/>
<dbReference type="SUPFAM" id="SSF53623">
    <property type="entry name" value="MurD-like peptide ligases, catalytic domain"/>
    <property type="match status" value="1"/>
</dbReference>
<keyword evidence="6 10" id="KW-0133">Cell shape</keyword>
<keyword evidence="2 10" id="KW-0436">Ligase</keyword>
<dbReference type="NCBIfam" id="TIGR01143">
    <property type="entry name" value="murF"/>
    <property type="match status" value="1"/>
</dbReference>
<sequence length="460" mass="48416">MFKGYTLGSLATVLGIVPVGPVETPVLRLTTDSRAVQPGDVFVALKGERFDAHQFLPAVAKQGAIAAVVEQVDPSVDLPQLQVVNTRQALAKLAQNNRQQFHGLTAAVTGSSGKTTVKELLASILRAALGADAVLATRGNLNNELGVPFTLLELNQTHRAAVIELGASHLGEINYTVQLAAPSVAIITNAGNAHIGEFGGLDNIVQAKGEIIDGCDSVQQVVLNLDDAAYAKWQQRAGQRQVSSFSLQDTAADWYAADIVLDPVQGSRFQLCYQGQSLGEIQLQLLGQHNIANALAAAAAAKALGIEQTSIVAGLQSIRAVAGRMQRHQLAGITLIDDSYNANPVSMCAAIDLLSQAAGERILVLGDMGELGEWSQEGHAAVGRHASGRVDALYAVGQEIQAAVNAYQGPNAYFFASQAELLAHLLPQLSGEKTILVKGSRSAAMDHVVQACLANVQEIH</sequence>
<dbReference type="InterPro" id="IPR036565">
    <property type="entry name" value="Mur-like_cat_sf"/>
</dbReference>